<evidence type="ECO:0000313" key="3">
    <source>
        <dbReference type="Proteomes" id="UP000320948"/>
    </source>
</evidence>
<dbReference type="InterPro" id="IPR039379">
    <property type="entry name" value="Protoglobin_sensor_dom"/>
</dbReference>
<evidence type="ECO:0000259" key="1">
    <source>
        <dbReference type="Pfam" id="PF11563"/>
    </source>
</evidence>
<dbReference type="InterPro" id="IPR012292">
    <property type="entry name" value="Globin/Proto"/>
</dbReference>
<dbReference type="InterPro" id="IPR009050">
    <property type="entry name" value="Globin-like_sf"/>
</dbReference>
<dbReference type="EMBL" id="VAFM01000001">
    <property type="protein sequence ID" value="TKW61973.1"/>
    <property type="molecule type" value="Genomic_DNA"/>
</dbReference>
<comment type="caution">
    <text evidence="2">The sequence shown here is derived from an EMBL/GenBank/DDBJ whole genome shotgun (WGS) entry which is preliminary data.</text>
</comment>
<dbReference type="InterPro" id="IPR044398">
    <property type="entry name" value="Globin-sensor_dom"/>
</dbReference>
<dbReference type="CDD" id="cd01068">
    <property type="entry name" value="globin_sensor"/>
    <property type="match status" value="1"/>
</dbReference>
<dbReference type="SUPFAM" id="SSF46458">
    <property type="entry name" value="Globin-like"/>
    <property type="match status" value="1"/>
</dbReference>
<evidence type="ECO:0000313" key="2">
    <source>
        <dbReference type="EMBL" id="TKW61973.1"/>
    </source>
</evidence>
<protein>
    <recommendedName>
        <fullName evidence="1">Globin-sensor domain-containing protein</fullName>
    </recommendedName>
</protein>
<dbReference type="GO" id="GO:0019825">
    <property type="term" value="F:oxygen binding"/>
    <property type="evidence" value="ECO:0007669"/>
    <property type="project" value="InterPro"/>
</dbReference>
<dbReference type="Pfam" id="PF11563">
    <property type="entry name" value="Protoglobin"/>
    <property type="match status" value="1"/>
</dbReference>
<reference evidence="2 3" key="1">
    <citation type="journal article" date="2017" name="Nat. Commun.">
        <title>In situ click chemistry generation of cyclooxygenase-2 inhibitors.</title>
        <authorList>
            <person name="Bhardwaj A."/>
            <person name="Kaur J."/>
            <person name="Wuest M."/>
            <person name="Wuest F."/>
        </authorList>
    </citation>
    <scope>NUCLEOTIDE SEQUENCE [LARGE SCALE GENOMIC DNA]</scope>
    <source>
        <strain evidence="2">S2_018_000_R2_106</strain>
    </source>
</reference>
<sequence length="153" mass="17092">MTFTLDLTARAAYLRLATPSTAADMRRIWPLIETPLDAILDRFYRHIGAQPELAPMLKGRDIGRIKNAQFEHWKGIFLNGFDRDYETRVTRIGIAHAKIGLGPRWFFGAYCLTRAADSLFSRTSPSPARRCHPANPGISAGGVYGHGRYLCGV</sequence>
<feature type="domain" description="Globin-sensor" evidence="1">
    <location>
        <begin position="10"/>
        <end position="112"/>
    </location>
</feature>
<dbReference type="Proteomes" id="UP000320948">
    <property type="component" value="Unassembled WGS sequence"/>
</dbReference>
<dbReference type="AlphaFoldDB" id="A0A6N4R5R4"/>
<accession>A0A6N4R5R4</accession>
<dbReference type="Gene3D" id="1.10.490.10">
    <property type="entry name" value="Globins"/>
    <property type="match status" value="1"/>
</dbReference>
<gene>
    <name evidence="2" type="ORF">DI628_04955</name>
</gene>
<dbReference type="GO" id="GO:0020037">
    <property type="term" value="F:heme binding"/>
    <property type="evidence" value="ECO:0007669"/>
    <property type="project" value="InterPro"/>
</dbReference>
<name>A0A6N4R5R4_BLAVI</name>
<proteinExistence type="predicted"/>
<organism evidence="2 3">
    <name type="scientific">Blastochloris viridis</name>
    <name type="common">Rhodopseudomonas viridis</name>
    <dbReference type="NCBI Taxonomy" id="1079"/>
    <lineage>
        <taxon>Bacteria</taxon>
        <taxon>Pseudomonadati</taxon>
        <taxon>Pseudomonadota</taxon>
        <taxon>Alphaproteobacteria</taxon>
        <taxon>Hyphomicrobiales</taxon>
        <taxon>Blastochloridaceae</taxon>
        <taxon>Blastochloris</taxon>
    </lineage>
</organism>